<keyword evidence="3 5" id="KW-0804">Transcription</keyword>
<comment type="subcellular location">
    <subcellularLocation>
        <location evidence="5">Nucleus</location>
    </subcellularLocation>
</comment>
<feature type="region of interest" description="Disordered" evidence="6">
    <location>
        <begin position="65"/>
        <end position="141"/>
    </location>
</feature>
<dbReference type="GO" id="GO:0005634">
    <property type="term" value="C:nucleus"/>
    <property type="evidence" value="ECO:0007669"/>
    <property type="project" value="UniProtKB-SubCell"/>
</dbReference>
<reference evidence="9 10" key="1">
    <citation type="submission" date="2023-01" db="EMBL/GenBank/DDBJ databases">
        <authorList>
            <person name="Kreplak J."/>
        </authorList>
    </citation>
    <scope>NUCLEOTIDE SEQUENCE [LARGE SCALE GENOMIC DNA]</scope>
</reference>
<evidence type="ECO:0000256" key="2">
    <source>
        <dbReference type="ARBA" id="ARBA00023125"/>
    </source>
</evidence>
<evidence type="ECO:0000256" key="1">
    <source>
        <dbReference type="ARBA" id="ARBA00023015"/>
    </source>
</evidence>
<dbReference type="SUPFAM" id="SSF117856">
    <property type="entry name" value="AF0104/ALDC/Ptd012-like"/>
    <property type="match status" value="1"/>
</dbReference>
<name>A0AAV1ARJ3_VICFA</name>
<accession>A0AAV1ARJ3</accession>
<dbReference type="EMBL" id="OX451740">
    <property type="protein sequence ID" value="CAI8613141.1"/>
    <property type="molecule type" value="Genomic_DNA"/>
</dbReference>
<comment type="function">
    <text evidence="5">Transcription factor that specifically binds AT-rich DNA sequences related to the nuclear matrix attachment regions (MARs).</text>
</comment>
<feature type="domain" description="PPC" evidence="8">
    <location>
        <begin position="149"/>
        <end position="291"/>
    </location>
</feature>
<dbReference type="Pfam" id="PF03479">
    <property type="entry name" value="PCC"/>
    <property type="match status" value="1"/>
</dbReference>
<sequence>MDHADHMASYYMHQRGLAGSGAQPELHVSSSFNHLSNPNLQFQSSIGGCGSNIGSTLPLESSAISSQGVNVSGPTGVQSGETGKRRRGRPRKYGADRVVSLALSPSPTPSSNTGTVMQDGPKRRRGRPLGSGKKQQLASFGESMDGATGTAFIPLTINIASGEDIAPKIMEFSQERATALCVMSCHGRVSSVTLRQPSTQGGTIRHEGNFDILCMSGSYLPTESGSLMDRTGGISVMLSNPDGSLFGGRVAGVIAASGPVQVMVGTFLIGRLKGRNKKRKERSNDAEVAAESSERGARNPGALNNTSPNQNLTPTSSSSPWSAAASRPMEMRDSNADIDLMRG</sequence>
<keyword evidence="7" id="KW-0472">Membrane</keyword>
<keyword evidence="7" id="KW-1133">Transmembrane helix</keyword>
<feature type="compositionally biased region" description="Polar residues" evidence="6">
    <location>
        <begin position="302"/>
        <end position="315"/>
    </location>
</feature>
<feature type="compositionally biased region" description="Low complexity" evidence="6">
    <location>
        <begin position="316"/>
        <end position="326"/>
    </location>
</feature>
<keyword evidence="4 5" id="KW-0539">Nucleus</keyword>
<dbReference type="Gene3D" id="3.30.1330.80">
    <property type="entry name" value="Hypothetical protein, similar to alpha- acetolactate decarboxylase, domain 2"/>
    <property type="match status" value="1"/>
</dbReference>
<proteinExistence type="predicted"/>
<keyword evidence="2 5" id="KW-0238">DNA-binding</keyword>
<protein>
    <recommendedName>
        <fullName evidence="5">AT-hook motif nuclear-localized protein</fullName>
    </recommendedName>
</protein>
<evidence type="ECO:0000256" key="3">
    <source>
        <dbReference type="ARBA" id="ARBA00023163"/>
    </source>
</evidence>
<evidence type="ECO:0000256" key="5">
    <source>
        <dbReference type="RuleBase" id="RU367031"/>
    </source>
</evidence>
<gene>
    <name evidence="9" type="ORF">VFH_V067400</name>
</gene>
<feature type="compositionally biased region" description="Basic and acidic residues" evidence="6">
    <location>
        <begin position="329"/>
        <end position="343"/>
    </location>
</feature>
<evidence type="ECO:0000313" key="9">
    <source>
        <dbReference type="EMBL" id="CAI8613141.1"/>
    </source>
</evidence>
<dbReference type="GO" id="GO:0003680">
    <property type="term" value="F:minor groove of adenine-thymine-rich DNA binding"/>
    <property type="evidence" value="ECO:0007669"/>
    <property type="project" value="UniProtKB-UniRule"/>
</dbReference>
<feature type="transmembrane region" description="Helical" evidence="7">
    <location>
        <begin position="250"/>
        <end position="270"/>
    </location>
</feature>
<dbReference type="InterPro" id="IPR039605">
    <property type="entry name" value="AHL"/>
</dbReference>
<dbReference type="CDD" id="cd11378">
    <property type="entry name" value="DUF296"/>
    <property type="match status" value="1"/>
</dbReference>
<comment type="domain">
    <text evidence="5">The PPC domain mediates interactions between AHL proteins.</text>
</comment>
<dbReference type="InterPro" id="IPR005175">
    <property type="entry name" value="PPC_dom"/>
</dbReference>
<dbReference type="PANTHER" id="PTHR31500">
    <property type="entry name" value="AT-HOOK MOTIF NUCLEAR-LOCALIZED PROTEIN 9"/>
    <property type="match status" value="1"/>
</dbReference>
<dbReference type="PANTHER" id="PTHR31500:SF9">
    <property type="entry name" value="AT-HOOK MOTIF NUCLEAR-LOCALIZED PROTEIN 9"/>
    <property type="match status" value="1"/>
</dbReference>
<organism evidence="9 10">
    <name type="scientific">Vicia faba</name>
    <name type="common">Broad bean</name>
    <name type="synonym">Faba vulgaris</name>
    <dbReference type="NCBI Taxonomy" id="3906"/>
    <lineage>
        <taxon>Eukaryota</taxon>
        <taxon>Viridiplantae</taxon>
        <taxon>Streptophyta</taxon>
        <taxon>Embryophyta</taxon>
        <taxon>Tracheophyta</taxon>
        <taxon>Spermatophyta</taxon>
        <taxon>Magnoliopsida</taxon>
        <taxon>eudicotyledons</taxon>
        <taxon>Gunneridae</taxon>
        <taxon>Pentapetalae</taxon>
        <taxon>rosids</taxon>
        <taxon>fabids</taxon>
        <taxon>Fabales</taxon>
        <taxon>Fabaceae</taxon>
        <taxon>Papilionoideae</taxon>
        <taxon>50 kb inversion clade</taxon>
        <taxon>NPAAA clade</taxon>
        <taxon>Hologalegina</taxon>
        <taxon>IRL clade</taxon>
        <taxon>Fabeae</taxon>
        <taxon>Vicia</taxon>
    </lineage>
</organism>
<feature type="compositionally biased region" description="Polar residues" evidence="6">
    <location>
        <begin position="65"/>
        <end position="81"/>
    </location>
</feature>
<keyword evidence="10" id="KW-1185">Reference proteome</keyword>
<dbReference type="AlphaFoldDB" id="A0AAV1ARJ3"/>
<keyword evidence="1 5" id="KW-0805">Transcription regulation</keyword>
<dbReference type="Proteomes" id="UP001157006">
    <property type="component" value="Chromosome 5"/>
</dbReference>
<evidence type="ECO:0000256" key="7">
    <source>
        <dbReference type="SAM" id="Phobius"/>
    </source>
</evidence>
<evidence type="ECO:0000256" key="4">
    <source>
        <dbReference type="ARBA" id="ARBA00023242"/>
    </source>
</evidence>
<feature type="region of interest" description="Disordered" evidence="6">
    <location>
        <begin position="274"/>
        <end position="343"/>
    </location>
</feature>
<dbReference type="PROSITE" id="PS51742">
    <property type="entry name" value="PPC"/>
    <property type="match status" value="1"/>
</dbReference>
<evidence type="ECO:0000256" key="6">
    <source>
        <dbReference type="SAM" id="MobiDB-lite"/>
    </source>
</evidence>
<keyword evidence="7" id="KW-0812">Transmembrane</keyword>
<evidence type="ECO:0000313" key="10">
    <source>
        <dbReference type="Proteomes" id="UP001157006"/>
    </source>
</evidence>
<evidence type="ECO:0000259" key="8">
    <source>
        <dbReference type="PROSITE" id="PS51742"/>
    </source>
</evidence>